<dbReference type="KEGG" id="cel:CELE_C55A1.8"/>
<keyword evidence="1" id="KW-0812">Transmembrane</keyword>
<keyword evidence="1" id="KW-0472">Membrane</keyword>
<dbReference type="AlphaFoldDB" id="O17710"/>
<dbReference type="eggNOG" id="ENOG502TGVZ">
    <property type="taxonomic scope" value="Eukaryota"/>
</dbReference>
<dbReference type="GeneID" id="183829"/>
<dbReference type="InterPro" id="IPR003839">
    <property type="entry name" value="7TM_GPCR_serpentine_rcpt_Sru"/>
</dbReference>
<gene>
    <name evidence="2 4" type="primary">sru-42</name>
    <name evidence="4" type="ORF">C55A1.8</name>
    <name evidence="2" type="ORF">CELE_C55A1.8</name>
</gene>
<feature type="transmembrane region" description="Helical" evidence="1">
    <location>
        <begin position="121"/>
        <end position="140"/>
    </location>
</feature>
<dbReference type="InParanoid" id="O17710"/>
<dbReference type="PIR" id="T20245">
    <property type="entry name" value="T20245"/>
</dbReference>
<dbReference type="UCSC" id="C55A1.8">
    <property type="organism name" value="c. elegans"/>
</dbReference>
<dbReference type="HOGENOM" id="CLU_049496_1_0_1"/>
<proteinExistence type="predicted"/>
<dbReference type="EMBL" id="BX284605">
    <property type="protein sequence ID" value="CAB04004.2"/>
    <property type="molecule type" value="Genomic_DNA"/>
</dbReference>
<dbReference type="PANTHER" id="PTHR47516">
    <property type="entry name" value="SERPENTINE RECEPTOR, CLASS U-RELATED"/>
    <property type="match status" value="1"/>
</dbReference>
<feature type="transmembrane region" description="Helical" evidence="1">
    <location>
        <begin position="25"/>
        <end position="47"/>
    </location>
</feature>
<evidence type="ECO:0000313" key="3">
    <source>
        <dbReference type="Proteomes" id="UP000001940"/>
    </source>
</evidence>
<dbReference type="FunCoup" id="O17710">
    <property type="interactions" value="3"/>
</dbReference>
<dbReference type="RefSeq" id="NP_506894.2">
    <property type="nucleotide sequence ID" value="NM_074493.4"/>
</dbReference>
<keyword evidence="1" id="KW-1133">Transmembrane helix</keyword>
<accession>O17710</accession>
<evidence type="ECO:0000313" key="4">
    <source>
        <dbReference type="WormBase" id="C55A1.8"/>
    </source>
</evidence>
<dbReference type="WormBase" id="C55A1.8">
    <property type="protein sequence ID" value="CE34533"/>
    <property type="gene ID" value="WBGene00005705"/>
    <property type="gene designation" value="sru-42"/>
</dbReference>
<dbReference type="PhylomeDB" id="O17710"/>
<feature type="transmembrane region" description="Helical" evidence="1">
    <location>
        <begin position="205"/>
        <end position="227"/>
    </location>
</feature>
<sequence>MSTSIKSVFSPIQGNPNYIQYEYKFNWVSIFSIFVLSYTISSFYIFLKLSFFSIKDREKIRNGGLRIEIFQSFFAMQFWNIQLIIGEYMTFRIPYTGLVTSFYASENPQFMLKLFMLIYNWAFYSSQLLTVLFYVLRAAVLYSRNQKSMEKIILSVIYFIIFIGFVAALPHVQAPAACLQALEPYPFGSILIISEWFLYNMKNVALGNMLFSASVTCTIIMLNALVVKKIRSRKFLSTQNVSTQNAKVEKTLSRTMIILLIPMTFNLFVSIGELFQIGNFSYILFLRPLFLDARVHIVTCYFYFTHPVFKKKLFTSPNSVSQNLKNFSMVVTLAKVV</sequence>
<feature type="transmembrane region" description="Helical" evidence="1">
    <location>
        <begin position="152"/>
        <end position="172"/>
    </location>
</feature>
<dbReference type="PANTHER" id="PTHR47516:SF2">
    <property type="entry name" value="SERPENTINE RECEPTOR CLASS GAMMA"/>
    <property type="match status" value="1"/>
</dbReference>
<dbReference type="OMA" id="ILIISEW"/>
<organism evidence="2 3">
    <name type="scientific">Caenorhabditis elegans</name>
    <dbReference type="NCBI Taxonomy" id="6239"/>
    <lineage>
        <taxon>Eukaryota</taxon>
        <taxon>Metazoa</taxon>
        <taxon>Ecdysozoa</taxon>
        <taxon>Nematoda</taxon>
        <taxon>Chromadorea</taxon>
        <taxon>Rhabditida</taxon>
        <taxon>Rhabditina</taxon>
        <taxon>Rhabditomorpha</taxon>
        <taxon>Rhabditoidea</taxon>
        <taxon>Rhabditidae</taxon>
        <taxon>Peloderinae</taxon>
        <taxon>Caenorhabditis</taxon>
    </lineage>
</organism>
<dbReference type="Proteomes" id="UP000001940">
    <property type="component" value="Chromosome V"/>
</dbReference>
<evidence type="ECO:0000256" key="1">
    <source>
        <dbReference type="SAM" id="Phobius"/>
    </source>
</evidence>
<keyword evidence="3" id="KW-1185">Reference proteome</keyword>
<dbReference type="AGR" id="WB:WBGene00005705"/>
<feature type="transmembrane region" description="Helical" evidence="1">
    <location>
        <begin position="257"/>
        <end position="278"/>
    </location>
</feature>
<name>O17710_CAEEL</name>
<dbReference type="CTD" id="183829"/>
<feature type="transmembrane region" description="Helical" evidence="1">
    <location>
        <begin position="284"/>
        <end position="304"/>
    </location>
</feature>
<reference evidence="2 3" key="1">
    <citation type="journal article" date="1998" name="Science">
        <title>Genome sequence of the nematode C. elegans: a platform for investigating biology.</title>
        <authorList>
            <consortium name="The C. elegans sequencing consortium"/>
            <person name="Sulson J.E."/>
            <person name="Waterston R."/>
        </authorList>
    </citation>
    <scope>NUCLEOTIDE SEQUENCE [LARGE SCALE GENOMIC DNA]</scope>
    <source>
        <strain evidence="2 3">Bristol N2</strain>
    </source>
</reference>
<keyword evidence="2" id="KW-0675">Receptor</keyword>
<dbReference type="PaxDb" id="6239-C55A1.8"/>
<evidence type="ECO:0000313" key="2">
    <source>
        <dbReference type="EMBL" id="CAB04004.2"/>
    </source>
</evidence>
<dbReference type="Pfam" id="PF10322">
    <property type="entry name" value="7TM_GPCR_Sru"/>
    <property type="match status" value="1"/>
</dbReference>
<dbReference type="OrthoDB" id="5807521at2759"/>
<protein>
    <submittedName>
        <fullName evidence="2">Serpentine receptor class gamma</fullName>
    </submittedName>
</protein>